<evidence type="ECO:0000259" key="6">
    <source>
        <dbReference type="PROSITE" id="PS52035"/>
    </source>
</evidence>
<dbReference type="Gene3D" id="3.40.630.10">
    <property type="entry name" value="Zn peptidases"/>
    <property type="match status" value="1"/>
</dbReference>
<evidence type="ECO:0000256" key="2">
    <source>
        <dbReference type="ARBA" id="ARBA00005988"/>
    </source>
</evidence>
<dbReference type="PANTHER" id="PTHR11705:SF119">
    <property type="entry name" value="OS02G0119300 PROTEIN"/>
    <property type="match status" value="1"/>
</dbReference>
<dbReference type="SUPFAM" id="SSF53187">
    <property type="entry name" value="Zn-dependent exopeptidases"/>
    <property type="match status" value="1"/>
</dbReference>
<comment type="similarity">
    <text evidence="2 3">Belongs to the peptidase M14 family.</text>
</comment>
<feature type="chain" id="PRO_5047089916" description="Peptidase M14 domain-containing protein" evidence="5">
    <location>
        <begin position="23"/>
        <end position="507"/>
    </location>
</feature>
<evidence type="ECO:0000256" key="1">
    <source>
        <dbReference type="ARBA" id="ARBA00001947"/>
    </source>
</evidence>
<feature type="domain" description="Peptidase M14" evidence="6">
    <location>
        <begin position="34"/>
        <end position="338"/>
    </location>
</feature>
<dbReference type="PANTHER" id="PTHR11705">
    <property type="entry name" value="PROTEASE FAMILY M14 CARBOXYPEPTIDASE A,B"/>
    <property type="match status" value="1"/>
</dbReference>
<keyword evidence="5" id="KW-0732">Signal</keyword>
<dbReference type="InterPro" id="IPR000834">
    <property type="entry name" value="Peptidase_M14"/>
</dbReference>
<evidence type="ECO:0000313" key="7">
    <source>
        <dbReference type="EMBL" id="KAK9916949.1"/>
    </source>
</evidence>
<comment type="cofactor">
    <cofactor evidence="1">
        <name>Zn(2+)</name>
        <dbReference type="ChEBI" id="CHEBI:29105"/>
    </cofactor>
</comment>
<feature type="active site" description="Proton donor/acceptor" evidence="3">
    <location>
        <position position="304"/>
    </location>
</feature>
<feature type="region of interest" description="Disordered" evidence="4">
    <location>
        <begin position="328"/>
        <end position="385"/>
    </location>
</feature>
<protein>
    <recommendedName>
        <fullName evidence="6">Peptidase M14 domain-containing protein</fullName>
    </recommendedName>
</protein>
<comment type="caution">
    <text evidence="7">The sequence shown here is derived from an EMBL/GenBank/DDBJ whole genome shotgun (WGS) entry which is preliminary data.</text>
</comment>
<dbReference type="Proteomes" id="UP001491310">
    <property type="component" value="Unassembled WGS sequence"/>
</dbReference>
<name>A0ABR2YZ81_9CHLO</name>
<proteinExistence type="inferred from homology"/>
<dbReference type="SMART" id="SM00631">
    <property type="entry name" value="Zn_pept"/>
    <property type="match status" value="1"/>
</dbReference>
<feature type="signal peptide" evidence="5">
    <location>
        <begin position="1"/>
        <end position="22"/>
    </location>
</feature>
<feature type="region of interest" description="Disordered" evidence="4">
    <location>
        <begin position="482"/>
        <end position="507"/>
    </location>
</feature>
<evidence type="ECO:0000256" key="3">
    <source>
        <dbReference type="PROSITE-ProRule" id="PRU01379"/>
    </source>
</evidence>
<evidence type="ECO:0000256" key="5">
    <source>
        <dbReference type="SAM" id="SignalP"/>
    </source>
</evidence>
<dbReference type="CDD" id="cd06227">
    <property type="entry name" value="M14-CPA-like"/>
    <property type="match status" value="1"/>
</dbReference>
<evidence type="ECO:0000313" key="8">
    <source>
        <dbReference type="Proteomes" id="UP001491310"/>
    </source>
</evidence>
<dbReference type="PROSITE" id="PS52035">
    <property type="entry name" value="PEPTIDASE_M14"/>
    <property type="match status" value="1"/>
</dbReference>
<dbReference type="InterPro" id="IPR034269">
    <property type="entry name" value="At5g42320_M14_CPD"/>
</dbReference>
<keyword evidence="8" id="KW-1185">Reference proteome</keyword>
<reference evidence="7 8" key="1">
    <citation type="journal article" date="2024" name="Nat. Commun.">
        <title>Phylogenomics reveals the evolutionary origins of lichenization in chlorophyte algae.</title>
        <authorList>
            <person name="Puginier C."/>
            <person name="Libourel C."/>
            <person name="Otte J."/>
            <person name="Skaloud P."/>
            <person name="Haon M."/>
            <person name="Grisel S."/>
            <person name="Petersen M."/>
            <person name="Berrin J.G."/>
            <person name="Delaux P.M."/>
            <person name="Dal Grande F."/>
            <person name="Keller J."/>
        </authorList>
    </citation>
    <scope>NUCLEOTIDE SEQUENCE [LARGE SCALE GENOMIC DNA]</scope>
    <source>
        <strain evidence="7 8">SAG 216-7</strain>
    </source>
</reference>
<sequence length="507" mass="54790">MGNLSLVHFLVLFWQWNAFVIAAPEPPSQVRWDLYHKSDAILDFFKKTALKLPTRVRYENLPDPETDASLPVVTITDFASGEVGKEVILLVAGEHARELITSEIVFWLGKLLSGQDDELADWTAVQTATALAWKRDWAKGTLKEWAEDLLGKVIFKIIPIENIQGRKAVEGGDLCLRKTTAGVDLNRNWEYAWTKGEEGSDEYGGPKPFSEPEARIVKLIAEATRPQAFVNLHSGEYAVYVPWDSKKGLAPDLPADIGDVLENLDAYCQCMHGAAGDVAGYLAFGSSMDYMYEKLHVKYPLTVEVYGPDGLGKTAMGGHPRRLLQAASNSTAASRMRVAADGKDTSVGGASNGGVLPGMQAGGQRNQSALAERRRAQESSTGGVSLAVSQQQPAFRVHAGMQGQQGTSSEAAAAAAAGGGGMDAAALGRCLIDYNPMEAEEYEEETVLEHTGTNPTQKVLVGGVLFCAVAAIYCLWAKMGKPVPWSSSQSPSRRRAEARAKGRAFRQ</sequence>
<gene>
    <name evidence="7" type="ORF">WJX75_009149</name>
</gene>
<accession>A0ABR2YZ81</accession>
<dbReference type="EMBL" id="JALJOT010000003">
    <property type="protein sequence ID" value="KAK9916949.1"/>
    <property type="molecule type" value="Genomic_DNA"/>
</dbReference>
<evidence type="ECO:0000256" key="4">
    <source>
        <dbReference type="SAM" id="MobiDB-lite"/>
    </source>
</evidence>
<dbReference type="Pfam" id="PF00246">
    <property type="entry name" value="Peptidase_M14"/>
    <property type="match status" value="1"/>
</dbReference>
<organism evidence="7 8">
    <name type="scientific">Coccomyxa subellipsoidea</name>
    <dbReference type="NCBI Taxonomy" id="248742"/>
    <lineage>
        <taxon>Eukaryota</taxon>
        <taxon>Viridiplantae</taxon>
        <taxon>Chlorophyta</taxon>
        <taxon>core chlorophytes</taxon>
        <taxon>Trebouxiophyceae</taxon>
        <taxon>Trebouxiophyceae incertae sedis</taxon>
        <taxon>Coccomyxaceae</taxon>
        <taxon>Coccomyxa</taxon>
    </lineage>
</organism>